<feature type="compositionally biased region" description="Basic and acidic residues" evidence="1">
    <location>
        <begin position="229"/>
        <end position="238"/>
    </location>
</feature>
<feature type="compositionally biased region" description="Polar residues" evidence="1">
    <location>
        <begin position="627"/>
        <end position="663"/>
    </location>
</feature>
<feature type="compositionally biased region" description="Basic and acidic residues" evidence="1">
    <location>
        <begin position="664"/>
        <end position="677"/>
    </location>
</feature>
<feature type="compositionally biased region" description="Basic and acidic residues" evidence="1">
    <location>
        <begin position="104"/>
        <end position="119"/>
    </location>
</feature>
<feature type="compositionally biased region" description="Polar residues" evidence="1">
    <location>
        <begin position="416"/>
        <end position="438"/>
    </location>
</feature>
<feature type="compositionally biased region" description="Low complexity" evidence="1">
    <location>
        <begin position="504"/>
        <end position="527"/>
    </location>
</feature>
<feature type="compositionally biased region" description="Low complexity" evidence="1">
    <location>
        <begin position="615"/>
        <end position="626"/>
    </location>
</feature>
<feature type="compositionally biased region" description="Polar residues" evidence="1">
    <location>
        <begin position="448"/>
        <end position="470"/>
    </location>
</feature>
<feature type="compositionally biased region" description="Polar residues" evidence="1">
    <location>
        <begin position="366"/>
        <end position="406"/>
    </location>
</feature>
<feature type="compositionally biased region" description="Low complexity" evidence="1">
    <location>
        <begin position="561"/>
        <end position="581"/>
    </location>
</feature>
<feature type="compositionally biased region" description="Polar residues" evidence="1">
    <location>
        <begin position="696"/>
        <end position="751"/>
    </location>
</feature>
<feature type="compositionally biased region" description="Polar residues" evidence="1">
    <location>
        <begin position="264"/>
        <end position="280"/>
    </location>
</feature>
<dbReference type="Proteomes" id="UP000838412">
    <property type="component" value="Chromosome 19"/>
</dbReference>
<accession>A0A8J9ZD60</accession>
<feature type="compositionally biased region" description="Low complexity" evidence="1">
    <location>
        <begin position="72"/>
        <end position="89"/>
    </location>
</feature>
<protein>
    <submittedName>
        <fullName evidence="2">Hypp9075 protein</fullName>
    </submittedName>
</protein>
<feature type="compositionally biased region" description="Basic residues" evidence="1">
    <location>
        <begin position="835"/>
        <end position="848"/>
    </location>
</feature>
<feature type="compositionally biased region" description="Basic and acidic residues" evidence="1">
    <location>
        <begin position="281"/>
        <end position="291"/>
    </location>
</feature>
<feature type="region of interest" description="Disordered" evidence="1">
    <location>
        <begin position="60"/>
        <end position="848"/>
    </location>
</feature>
<keyword evidence="3" id="KW-1185">Reference proteome</keyword>
<dbReference type="AlphaFoldDB" id="A0A8J9ZD60"/>
<proteinExistence type="predicted"/>
<evidence type="ECO:0000256" key="1">
    <source>
        <dbReference type="SAM" id="MobiDB-lite"/>
    </source>
</evidence>
<reference evidence="2" key="1">
    <citation type="submission" date="2022-01" db="EMBL/GenBank/DDBJ databases">
        <authorList>
            <person name="Braso-Vives M."/>
        </authorList>
    </citation>
    <scope>NUCLEOTIDE SEQUENCE</scope>
</reference>
<name>A0A8J9ZD60_BRALA</name>
<feature type="compositionally biased region" description="Polar residues" evidence="1">
    <location>
        <begin position="126"/>
        <end position="143"/>
    </location>
</feature>
<dbReference type="OrthoDB" id="10031853at2759"/>
<dbReference type="EMBL" id="OV696704">
    <property type="protein sequence ID" value="CAH1251483.1"/>
    <property type="molecule type" value="Genomic_DNA"/>
</dbReference>
<organism evidence="2 3">
    <name type="scientific">Branchiostoma lanceolatum</name>
    <name type="common">Common lancelet</name>
    <name type="synonym">Amphioxus lanceolatum</name>
    <dbReference type="NCBI Taxonomy" id="7740"/>
    <lineage>
        <taxon>Eukaryota</taxon>
        <taxon>Metazoa</taxon>
        <taxon>Chordata</taxon>
        <taxon>Cephalochordata</taxon>
        <taxon>Leptocardii</taxon>
        <taxon>Amphioxiformes</taxon>
        <taxon>Branchiostomatidae</taxon>
        <taxon>Branchiostoma</taxon>
    </lineage>
</organism>
<evidence type="ECO:0000313" key="3">
    <source>
        <dbReference type="Proteomes" id="UP000838412"/>
    </source>
</evidence>
<feature type="compositionally biased region" description="Polar residues" evidence="1">
    <location>
        <begin position="480"/>
        <end position="497"/>
    </location>
</feature>
<gene>
    <name evidence="2" type="primary">Hypp9075</name>
    <name evidence="2" type="ORF">BLAG_LOCUS11856</name>
</gene>
<feature type="compositionally biased region" description="Polar residues" evidence="1">
    <location>
        <begin position="150"/>
        <end position="199"/>
    </location>
</feature>
<feature type="region of interest" description="Disordered" evidence="1">
    <location>
        <begin position="1"/>
        <end position="26"/>
    </location>
</feature>
<feature type="compositionally biased region" description="Low complexity" evidence="1">
    <location>
        <begin position="780"/>
        <end position="794"/>
    </location>
</feature>
<feature type="compositionally biased region" description="Polar residues" evidence="1">
    <location>
        <begin position="528"/>
        <end position="560"/>
    </location>
</feature>
<evidence type="ECO:0000313" key="2">
    <source>
        <dbReference type="EMBL" id="CAH1251483.1"/>
    </source>
</evidence>
<sequence length="848" mass="90862">MSDKRNKQDAKRSDKDRCRSAKAKEGLRKLQALVSRTEAVVNRLADLDDDLVTKATVIASVARQRGRNGGKSVSPTSKSSLSSEETLQETSRHESSSENAVTLQDREGSQKVKGDKSYVDLETTAKGVTNKNGVSTEDANSSQKTDDNTKTNNSQSQLENHVETTNVSTIVDGSKTHSAGGNSSKVNQPETKAQENLSDSDIKTPNVPKPNENGETIDTEASPLSTTVRLDDEADKVVSDVTVSHQRDVTPATGKKTPDLALGQQFSTNSPPLAPSPTTVSHDHANEEEISAKQSASTPINIEGQQELNAQIDPDEDVEEESVKVCTAIAKAEGIINDEELPEDKNSPRAVSPAEVDGDSPIPDAFSNQHPPQIQPSATAKTLNTDQQPSQETPTNEQSASANPPKTNEKQAAKIPTNQQPSQETSSNEQSASANPPKTNDKQAAKIPTNQQPSQETPTNEQLASANPPKTNEKQAAKIPTNQQPSQETSSNEQSVTRKAPKANQQQRPKNPSNQQNPPKTQTNQQSKSTKAPSTNKKPTPKIQTNEKSSPADNIATNQESSPSTLTKKKSPSTSSLTQKQNSSSKTAKKQSRSTTALPKIQYPALKKQVQKPPTSTETQSTNQQSLPKISTKKQSTSTDTVVSNTQPPQKNIASNLSQPTKSQEVDQQSRSEDVLTKKATGSPRSPRSSFPVITYQHTRSSIAKSPSPTPSNQLSPSISQASPSTTPSNQRLLSPKPSNQEPSITPVPTNQEPPSPTAKVQLLSVDQSGDNVKPVSRPSTGSSSIALSSSNPSLGPSIGKEDPPDGTKQNGVGPESSPGQQRHKSKAKDDVRKKLQGKLRQRRGQRV</sequence>
<feature type="compositionally biased region" description="Polar residues" evidence="1">
    <location>
        <begin position="292"/>
        <end position="309"/>
    </location>
</feature>